<evidence type="ECO:0000313" key="2">
    <source>
        <dbReference type="Proteomes" id="UP001221898"/>
    </source>
</evidence>
<keyword evidence="2" id="KW-1185">Reference proteome</keyword>
<dbReference type="Proteomes" id="UP001221898">
    <property type="component" value="Unassembled WGS sequence"/>
</dbReference>
<organism evidence="1 2">
    <name type="scientific">Aldrovandia affinis</name>
    <dbReference type="NCBI Taxonomy" id="143900"/>
    <lineage>
        <taxon>Eukaryota</taxon>
        <taxon>Metazoa</taxon>
        <taxon>Chordata</taxon>
        <taxon>Craniata</taxon>
        <taxon>Vertebrata</taxon>
        <taxon>Euteleostomi</taxon>
        <taxon>Actinopterygii</taxon>
        <taxon>Neopterygii</taxon>
        <taxon>Teleostei</taxon>
        <taxon>Notacanthiformes</taxon>
        <taxon>Halosauridae</taxon>
        <taxon>Aldrovandia</taxon>
    </lineage>
</organism>
<comment type="caution">
    <text evidence="1">The sequence shown here is derived from an EMBL/GenBank/DDBJ whole genome shotgun (WGS) entry which is preliminary data.</text>
</comment>
<name>A0AAD7SP39_9TELE</name>
<gene>
    <name evidence="1" type="ORF">AAFF_G00304930</name>
</gene>
<proteinExistence type="predicted"/>
<dbReference type="AlphaFoldDB" id="A0AAD7SP39"/>
<protein>
    <submittedName>
        <fullName evidence="1">Uncharacterized protein</fullName>
    </submittedName>
</protein>
<reference evidence="1" key="1">
    <citation type="journal article" date="2023" name="Science">
        <title>Genome structures resolve the early diversification of teleost fishes.</title>
        <authorList>
            <person name="Parey E."/>
            <person name="Louis A."/>
            <person name="Montfort J."/>
            <person name="Bouchez O."/>
            <person name="Roques C."/>
            <person name="Iampietro C."/>
            <person name="Lluch J."/>
            <person name="Castinel A."/>
            <person name="Donnadieu C."/>
            <person name="Desvignes T."/>
            <person name="Floi Bucao C."/>
            <person name="Jouanno E."/>
            <person name="Wen M."/>
            <person name="Mejri S."/>
            <person name="Dirks R."/>
            <person name="Jansen H."/>
            <person name="Henkel C."/>
            <person name="Chen W.J."/>
            <person name="Zahm M."/>
            <person name="Cabau C."/>
            <person name="Klopp C."/>
            <person name="Thompson A.W."/>
            <person name="Robinson-Rechavi M."/>
            <person name="Braasch I."/>
            <person name="Lecointre G."/>
            <person name="Bobe J."/>
            <person name="Postlethwait J.H."/>
            <person name="Berthelot C."/>
            <person name="Roest Crollius H."/>
            <person name="Guiguen Y."/>
        </authorList>
    </citation>
    <scope>NUCLEOTIDE SEQUENCE</scope>
    <source>
        <strain evidence="1">NC1722</strain>
    </source>
</reference>
<evidence type="ECO:0000313" key="1">
    <source>
        <dbReference type="EMBL" id="KAJ8406262.1"/>
    </source>
</evidence>
<dbReference type="EMBL" id="JAINUG010000044">
    <property type="protein sequence ID" value="KAJ8406262.1"/>
    <property type="molecule type" value="Genomic_DNA"/>
</dbReference>
<accession>A0AAD7SP39</accession>
<sequence length="105" mass="11136">MGLRSSKLPAPMCAAPSTLCLDEAPFGSVIFPPQQEAFCPPHSGRVEGETELLEGRRREDEMAPNCSRISALLQRAAQRAPLSEALAAGSLYSGWLRGAPASPAE</sequence>